<reference evidence="2" key="1">
    <citation type="submission" date="2021-01" db="EMBL/GenBank/DDBJ databases">
        <authorList>
            <person name="Corre E."/>
            <person name="Pelletier E."/>
            <person name="Niang G."/>
            <person name="Scheremetjew M."/>
            <person name="Finn R."/>
            <person name="Kale V."/>
            <person name="Holt S."/>
            <person name="Cochrane G."/>
            <person name="Meng A."/>
            <person name="Brown T."/>
            <person name="Cohen L."/>
        </authorList>
    </citation>
    <scope>NUCLEOTIDE SEQUENCE</scope>
    <source>
        <strain evidence="2">CCMP2877</strain>
    </source>
</reference>
<dbReference type="Pfam" id="PF02270">
    <property type="entry name" value="TFIIF_beta"/>
    <property type="match status" value="1"/>
</dbReference>
<evidence type="ECO:0000313" key="2">
    <source>
        <dbReference type="EMBL" id="CAD9248508.1"/>
    </source>
</evidence>
<dbReference type="InterPro" id="IPR036388">
    <property type="entry name" value="WH-like_DNA-bd_sf"/>
</dbReference>
<dbReference type="GO" id="GO:0006367">
    <property type="term" value="P:transcription initiation at RNA polymerase II promoter"/>
    <property type="evidence" value="ECO:0007669"/>
    <property type="project" value="InterPro"/>
</dbReference>
<dbReference type="SUPFAM" id="SSF46785">
    <property type="entry name" value="Winged helix' DNA-binding domain"/>
    <property type="match status" value="1"/>
</dbReference>
<dbReference type="AlphaFoldDB" id="A0A7S1TVI9"/>
<dbReference type="PANTHER" id="PTHR10445">
    <property type="entry name" value="GENERAL TRANSCRIPTION FACTOR IIF SUBUNIT 2"/>
    <property type="match status" value="1"/>
</dbReference>
<dbReference type="Gene3D" id="1.10.10.10">
    <property type="entry name" value="Winged helix-like DNA-binding domain superfamily/Winged helix DNA-binding domain"/>
    <property type="match status" value="1"/>
</dbReference>
<proteinExistence type="predicted"/>
<dbReference type="PANTHER" id="PTHR10445:SF0">
    <property type="entry name" value="GENERAL TRANSCRIPTION FACTOR IIF SUBUNIT 2"/>
    <property type="match status" value="1"/>
</dbReference>
<dbReference type="InterPro" id="IPR036390">
    <property type="entry name" value="WH_DNA-bd_sf"/>
</dbReference>
<feature type="domain" description="TFIIF beta subunit HTH" evidence="1">
    <location>
        <begin position="204"/>
        <end position="262"/>
    </location>
</feature>
<name>A0A7S1TVI9_9STRA</name>
<evidence type="ECO:0000259" key="1">
    <source>
        <dbReference type="Pfam" id="PF02270"/>
    </source>
</evidence>
<dbReference type="InterPro" id="IPR040450">
    <property type="entry name" value="TFIIF_beta_HTH"/>
</dbReference>
<dbReference type="EMBL" id="HBGJ01011004">
    <property type="protein sequence ID" value="CAD9248508.1"/>
    <property type="molecule type" value="Transcribed_RNA"/>
</dbReference>
<organism evidence="2">
    <name type="scientific">Phaeomonas parva</name>
    <dbReference type="NCBI Taxonomy" id="124430"/>
    <lineage>
        <taxon>Eukaryota</taxon>
        <taxon>Sar</taxon>
        <taxon>Stramenopiles</taxon>
        <taxon>Ochrophyta</taxon>
        <taxon>Pinguiophyceae</taxon>
        <taxon>Pinguiochrysidales</taxon>
        <taxon>Pinguiochrysidaceae</taxon>
        <taxon>Phaeomonas</taxon>
    </lineage>
</organism>
<gene>
    <name evidence="2" type="ORF">PPAR1163_LOCUS6867</name>
</gene>
<accession>A0A7S1TVI9</accession>
<sequence length="278" mass="31352">MSHRWVDPEIEKVGKGEDGEELWLVKVSPKIAEEWMDAPAGANLGILDIITRADGSVVYDATLSANPGRKKARVGEQDVSATVVGLYPVEHTAAFRMTPQIKPVIRPGMTPEQKAKLYEKTAVFEGGITQKFTLKSDRERQDALEAHLKAEEERKFGRVVTEQEVWTLQRHNMDVTAPTFGATIKGGDMKSRKRRRAEDKLTMEALRDHLIECFAKEPHLTLKQINGPINQSEDRVKAALKKHCDYNTGGEFRGKWELKSEYLLQFAEQLAAARERKG</sequence>
<dbReference type="InterPro" id="IPR003196">
    <property type="entry name" value="TFIIF_beta"/>
</dbReference>
<protein>
    <recommendedName>
        <fullName evidence="1">TFIIF beta subunit HTH domain-containing protein</fullName>
    </recommendedName>
</protein>
<dbReference type="GO" id="GO:0005674">
    <property type="term" value="C:transcription factor TFIIF complex"/>
    <property type="evidence" value="ECO:0007669"/>
    <property type="project" value="InterPro"/>
</dbReference>